<gene>
    <name evidence="1" type="ORF">QVD17_37881</name>
</gene>
<accession>A0AAD8NKF6</accession>
<comment type="caution">
    <text evidence="1">The sequence shown here is derived from an EMBL/GenBank/DDBJ whole genome shotgun (WGS) entry which is preliminary data.</text>
</comment>
<dbReference type="AlphaFoldDB" id="A0AAD8NKF6"/>
<evidence type="ECO:0000313" key="2">
    <source>
        <dbReference type="Proteomes" id="UP001229421"/>
    </source>
</evidence>
<name>A0AAD8NKF6_TARER</name>
<proteinExistence type="predicted"/>
<sequence length="69" mass="8031">MVFSTVYDWPTGRGPDTIYDEKLGLWTTDFVCVGLVQVRSVHRFSGVRLQHKGDRWSMVKLNRPMTETE</sequence>
<dbReference type="EMBL" id="JAUHHV010000010">
    <property type="protein sequence ID" value="KAK1411333.1"/>
    <property type="molecule type" value="Genomic_DNA"/>
</dbReference>
<reference evidence="1" key="1">
    <citation type="journal article" date="2023" name="bioRxiv">
        <title>Improved chromosome-level genome assembly for marigold (Tagetes erecta).</title>
        <authorList>
            <person name="Jiang F."/>
            <person name="Yuan L."/>
            <person name="Wang S."/>
            <person name="Wang H."/>
            <person name="Xu D."/>
            <person name="Wang A."/>
            <person name="Fan W."/>
        </authorList>
    </citation>
    <scope>NUCLEOTIDE SEQUENCE</scope>
    <source>
        <strain evidence="1">WSJ</strain>
        <tissue evidence="1">Leaf</tissue>
    </source>
</reference>
<dbReference type="Proteomes" id="UP001229421">
    <property type="component" value="Unassembled WGS sequence"/>
</dbReference>
<keyword evidence="2" id="KW-1185">Reference proteome</keyword>
<organism evidence="1 2">
    <name type="scientific">Tagetes erecta</name>
    <name type="common">African marigold</name>
    <dbReference type="NCBI Taxonomy" id="13708"/>
    <lineage>
        <taxon>Eukaryota</taxon>
        <taxon>Viridiplantae</taxon>
        <taxon>Streptophyta</taxon>
        <taxon>Embryophyta</taxon>
        <taxon>Tracheophyta</taxon>
        <taxon>Spermatophyta</taxon>
        <taxon>Magnoliopsida</taxon>
        <taxon>eudicotyledons</taxon>
        <taxon>Gunneridae</taxon>
        <taxon>Pentapetalae</taxon>
        <taxon>asterids</taxon>
        <taxon>campanulids</taxon>
        <taxon>Asterales</taxon>
        <taxon>Asteraceae</taxon>
        <taxon>Asteroideae</taxon>
        <taxon>Heliantheae alliance</taxon>
        <taxon>Tageteae</taxon>
        <taxon>Tagetes</taxon>
    </lineage>
</organism>
<evidence type="ECO:0000313" key="1">
    <source>
        <dbReference type="EMBL" id="KAK1411333.1"/>
    </source>
</evidence>
<protein>
    <submittedName>
        <fullName evidence="1">Uncharacterized protein</fullName>
    </submittedName>
</protein>